<dbReference type="Gene3D" id="3.10.105.10">
    <property type="entry name" value="Dipeptide-binding Protein, Domain 3"/>
    <property type="match status" value="1"/>
</dbReference>
<gene>
    <name evidence="5" type="primary">nikA</name>
    <name evidence="5" type="ORF">MPL1032_130073</name>
</gene>
<dbReference type="InterPro" id="IPR000914">
    <property type="entry name" value="SBP_5_dom"/>
</dbReference>
<organism evidence="5 6">
    <name type="scientific">Mesorhizobium plurifarium</name>
    <dbReference type="NCBI Taxonomy" id="69974"/>
    <lineage>
        <taxon>Bacteria</taxon>
        <taxon>Pseudomonadati</taxon>
        <taxon>Pseudomonadota</taxon>
        <taxon>Alphaproteobacteria</taxon>
        <taxon>Hyphomicrobiales</taxon>
        <taxon>Phyllobacteriaceae</taxon>
        <taxon>Mesorhizobium</taxon>
    </lineage>
</organism>
<dbReference type="InterPro" id="IPR039424">
    <property type="entry name" value="SBP_5"/>
</dbReference>
<evidence type="ECO:0000259" key="4">
    <source>
        <dbReference type="Pfam" id="PF00496"/>
    </source>
</evidence>
<dbReference type="GO" id="GO:0030288">
    <property type="term" value="C:outer membrane-bounded periplasmic space"/>
    <property type="evidence" value="ECO:0007669"/>
    <property type="project" value="UniProtKB-ARBA"/>
</dbReference>
<comment type="subcellular location">
    <subcellularLocation>
        <location evidence="1">Periplasm</location>
    </subcellularLocation>
</comment>
<dbReference type="Proteomes" id="UP000182888">
    <property type="component" value="Unassembled WGS sequence"/>
</dbReference>
<dbReference type="AlphaFoldDB" id="A0A0K2VQZ4"/>
<dbReference type="PIRSF" id="PIRSF002741">
    <property type="entry name" value="MppA"/>
    <property type="match status" value="1"/>
</dbReference>
<feature type="domain" description="Solute-binding protein family 5" evidence="4">
    <location>
        <begin position="75"/>
        <end position="432"/>
    </location>
</feature>
<reference evidence="6" key="1">
    <citation type="submission" date="2014-08" db="EMBL/GenBank/DDBJ databases">
        <authorList>
            <person name="Edwards T."/>
        </authorList>
    </citation>
    <scope>NUCLEOTIDE SEQUENCE [LARGE SCALE GENOMIC DNA]</scope>
</reference>
<dbReference type="Gene3D" id="3.40.190.10">
    <property type="entry name" value="Periplasmic binding protein-like II"/>
    <property type="match status" value="1"/>
</dbReference>
<dbReference type="InterPro" id="IPR030678">
    <property type="entry name" value="Peptide/Ni-bd"/>
</dbReference>
<dbReference type="SUPFAM" id="SSF53850">
    <property type="entry name" value="Periplasmic binding protein-like II"/>
    <property type="match status" value="1"/>
</dbReference>
<evidence type="ECO:0000256" key="3">
    <source>
        <dbReference type="SAM" id="SignalP"/>
    </source>
</evidence>
<evidence type="ECO:0000256" key="1">
    <source>
        <dbReference type="ARBA" id="ARBA00004418"/>
    </source>
</evidence>
<name>A0A0K2VQZ4_MESPL</name>
<dbReference type="InterPro" id="IPR006311">
    <property type="entry name" value="TAT_signal"/>
</dbReference>
<evidence type="ECO:0000313" key="6">
    <source>
        <dbReference type="Proteomes" id="UP000182888"/>
    </source>
</evidence>
<feature type="chain" id="PRO_5005489683" evidence="3">
    <location>
        <begin position="31"/>
        <end position="520"/>
    </location>
</feature>
<comment type="similarity">
    <text evidence="2">Belongs to the bacterial solute-binding protein 5 family.</text>
</comment>
<dbReference type="GO" id="GO:0043190">
    <property type="term" value="C:ATP-binding cassette (ABC) transporter complex"/>
    <property type="evidence" value="ECO:0007669"/>
    <property type="project" value="InterPro"/>
</dbReference>
<protein>
    <submittedName>
        <fullName evidence="5">Nickel transporter subunit periplasmic-binding component of ABC superfamily</fullName>
    </submittedName>
</protein>
<evidence type="ECO:0000313" key="5">
    <source>
        <dbReference type="EMBL" id="CDX50978.1"/>
    </source>
</evidence>
<dbReference type="PROSITE" id="PS51318">
    <property type="entry name" value="TAT"/>
    <property type="match status" value="1"/>
</dbReference>
<dbReference type="GO" id="GO:0015833">
    <property type="term" value="P:peptide transport"/>
    <property type="evidence" value="ECO:0007669"/>
    <property type="project" value="TreeGrafter"/>
</dbReference>
<keyword evidence="3" id="KW-0732">Signal</keyword>
<evidence type="ECO:0000256" key="2">
    <source>
        <dbReference type="ARBA" id="ARBA00005695"/>
    </source>
</evidence>
<dbReference type="GO" id="GO:1904680">
    <property type="term" value="F:peptide transmembrane transporter activity"/>
    <property type="evidence" value="ECO:0007669"/>
    <property type="project" value="TreeGrafter"/>
</dbReference>
<proteinExistence type="inferred from homology"/>
<dbReference type="PANTHER" id="PTHR30290">
    <property type="entry name" value="PERIPLASMIC BINDING COMPONENT OF ABC TRANSPORTER"/>
    <property type="match status" value="1"/>
</dbReference>
<sequence>MNISRRTVLFGATALSGLLAMDLGGSPASAADDPKTLRLPLARPAGNLDPQRYVGIFAIQDMIFDPLVQYTRGGKIEPALAESWTISEDHKVYTFKLRPDVVFTDGEPWNAEAMKWNLERWMPKADYNWLQVSANLDKIEVIDPMTVAIHFKQVTPTALIEFSYVRPVRFLSPKAVEADGSYKSPIGTGAWKVDSDTPEGTDLVPNEKYWGVKPTLDKVSLVVIPDARSRMSALLAGDIDAAGGAFIAAISPQDATTLKSGGITIVTDTGTDTMILGFNPRRELFKDIRVREAFNLLIDREAICAALMKGYATPTMNLYPDVIAYSGKRFDIPKRDVERAKKLLDEAGWVGEGTRSKDGKPLNVELVISEDAVANSRALGEVLQAEFSEAGIGLTLRNVDHAARHGDIPQFKYDISLFITNGAPYDPYNTIGLMILSSIEPGTDGKLWEDPVVDPLIVKALSASEAERAEAFQAVSTWLHDNWAMAPLYHAQRVWAHGDRIKAFVVPATEYEMPIKGISL</sequence>
<dbReference type="EMBL" id="CCND01000005">
    <property type="protein sequence ID" value="CDX50978.1"/>
    <property type="molecule type" value="Genomic_DNA"/>
</dbReference>
<feature type="signal peptide" evidence="3">
    <location>
        <begin position="1"/>
        <end position="30"/>
    </location>
</feature>
<dbReference type="PANTHER" id="PTHR30290:SF83">
    <property type="entry name" value="ABC TRANSPORTER SUBSTRATE-BINDING PROTEIN"/>
    <property type="match status" value="1"/>
</dbReference>
<dbReference type="Pfam" id="PF00496">
    <property type="entry name" value="SBP_bac_5"/>
    <property type="match status" value="1"/>
</dbReference>
<accession>A0A0K2VQZ4</accession>